<evidence type="ECO:0000313" key="3">
    <source>
        <dbReference type="Proteomes" id="UP000198757"/>
    </source>
</evidence>
<dbReference type="EMBL" id="FMZO01000011">
    <property type="protein sequence ID" value="SDD63014.1"/>
    <property type="molecule type" value="Genomic_DNA"/>
</dbReference>
<dbReference type="OrthoDB" id="828283at2"/>
<dbReference type="Pfam" id="PF17170">
    <property type="entry name" value="DUF5128"/>
    <property type="match status" value="1"/>
</dbReference>
<keyword evidence="3" id="KW-1185">Reference proteome</keyword>
<name>A0A1G6WB42_NIADE</name>
<sequence>MKKSHCLMFCFAIGTAALQAQNNSIFPQQELRIDPEAATGGTASQLFDAINYIPLETTRQSLINKIDQLVVTKEHFFILDELASAVFVFKKNGKFLCRINQFGNLKKSAKSSFYINITYDYGTDELVIETYAFNKNGADCFLHYFKPDGTYIKSVQSYKNTNFHSQFACIGNHRFMFFMDIPYNAKEAALQSWRDSCTLFFLKSDTVLYKKYLPYGPDNHLRLAGGRVYVGPTQFTSANGNVLYYKRDNYTLYAVDTGGIKETFKFIFPMAYSFPPGFFTDTIKWKDEDVPKNRESRVDFLKKNDLMIYDLAHFYKMNDYLIFSIRNLKYDRANWGLVYNLKTGSLVSLYRAEPDTLNSFLPIDNEIVAADDTYIYSTISSNRFVSESEVVRREKKAVFKPELEDYFQHRPPNSNPVIIQLKLKQGL</sequence>
<keyword evidence="1" id="KW-0732">Signal</keyword>
<evidence type="ECO:0008006" key="4">
    <source>
        <dbReference type="Google" id="ProtNLM"/>
    </source>
</evidence>
<accession>A0A1G6WB42</accession>
<dbReference type="AlphaFoldDB" id="A0A1G6WB42"/>
<proteinExistence type="predicted"/>
<organism evidence="2 3">
    <name type="scientific">Niabella drilacis (strain DSM 25811 / CCM 8410 / CCUG 62505 / LMG 26954 / E90)</name>
    <dbReference type="NCBI Taxonomy" id="1285928"/>
    <lineage>
        <taxon>Bacteria</taxon>
        <taxon>Pseudomonadati</taxon>
        <taxon>Bacteroidota</taxon>
        <taxon>Chitinophagia</taxon>
        <taxon>Chitinophagales</taxon>
        <taxon>Chitinophagaceae</taxon>
        <taxon>Niabella</taxon>
    </lineage>
</organism>
<reference evidence="3" key="1">
    <citation type="submission" date="2016-10" db="EMBL/GenBank/DDBJ databases">
        <authorList>
            <person name="Varghese N."/>
            <person name="Submissions S."/>
        </authorList>
    </citation>
    <scope>NUCLEOTIDE SEQUENCE [LARGE SCALE GENOMIC DNA]</scope>
    <source>
        <strain evidence="3">DSM 25811 / CCM 8410 / LMG 26954 / E90</strain>
    </source>
</reference>
<dbReference type="Proteomes" id="UP000198757">
    <property type="component" value="Unassembled WGS sequence"/>
</dbReference>
<evidence type="ECO:0000256" key="1">
    <source>
        <dbReference type="SAM" id="SignalP"/>
    </source>
</evidence>
<evidence type="ECO:0000313" key="2">
    <source>
        <dbReference type="EMBL" id="SDD63014.1"/>
    </source>
</evidence>
<protein>
    <recommendedName>
        <fullName evidence="4">6-bladed beta-propeller protein</fullName>
    </recommendedName>
</protein>
<feature type="signal peptide" evidence="1">
    <location>
        <begin position="1"/>
        <end position="20"/>
    </location>
</feature>
<feature type="chain" id="PRO_5011534543" description="6-bladed beta-propeller protein" evidence="1">
    <location>
        <begin position="21"/>
        <end position="427"/>
    </location>
</feature>
<dbReference type="RefSeq" id="WP_090391618.1">
    <property type="nucleotide sequence ID" value="NZ_FMZO01000011.1"/>
</dbReference>
<dbReference type="STRING" id="1285928.SAMN04487894_11164"/>
<gene>
    <name evidence="2" type="ORF">SAMN04487894_11164</name>
</gene>